<protein>
    <submittedName>
        <fullName evidence="4">Amidohydrolase</fullName>
    </submittedName>
</protein>
<dbReference type="PANTHER" id="PTHR43794:SF11">
    <property type="entry name" value="AMIDOHYDROLASE-RELATED DOMAIN-CONTAINING PROTEIN"/>
    <property type="match status" value="1"/>
</dbReference>
<comment type="caution">
    <text evidence="4">The sequence shown here is derived from an EMBL/GenBank/DDBJ whole genome shotgun (WGS) entry which is preliminary data.</text>
</comment>
<sequence length="479" mass="51933">MSARPRPGENRPESPAIDLLIRNAEWLVTLDEERRIIRDGAVAIDGAEIVAVGKSDEIAGSYHPRKIIDAGDKLVLPGLIDTHVHNSQQLGRGLADGCDIPIHLLQRLYGYEAQLLSDDAYWAATNCHLEMIRAGTTCFLDPGNYFPDEMARTLGESGLRGVIARIAFDVHTTAIGDLARHVVRETADEALARAQETIDAYHGAHDGRTRVWIGLRIPAVCSDELIRKAKQTADANGVGLVLHASEARDEVVASRVKFGMPDVERLAELGALGPNVLLIHMGWASPRELALTLRHGACVCCTPSTGFRAGMGSMEFGRFPELLELGATVALGSDSAMSSNYVDIVRQMTLASGAAKSQRLDPMVLPPETVIEMATLHGARALLWDEQIGSIETGKKADISLFDTNKPEWQPVLNPLANLVYASRGGADTVVCNGQVLMEKGVVLSIDEERALFEAKTRGRRIAERSGLLGAIQPRWPII</sequence>
<dbReference type="InterPro" id="IPR050287">
    <property type="entry name" value="MTA/SAH_deaminase"/>
</dbReference>
<keyword evidence="5" id="KW-1185">Reference proteome</keyword>
<reference evidence="4" key="2">
    <citation type="submission" date="2020-09" db="EMBL/GenBank/DDBJ databases">
        <authorList>
            <person name="Sun Q."/>
            <person name="Zhou Y."/>
        </authorList>
    </citation>
    <scope>NUCLEOTIDE SEQUENCE</scope>
    <source>
        <strain evidence="4">CGMCC 1.12919</strain>
    </source>
</reference>
<dbReference type="PANTHER" id="PTHR43794">
    <property type="entry name" value="AMINOHYDROLASE SSNA-RELATED"/>
    <property type="match status" value="1"/>
</dbReference>
<dbReference type="AlphaFoldDB" id="A0A916XKB3"/>
<dbReference type="EMBL" id="BMGG01000007">
    <property type="protein sequence ID" value="GGC77621.1"/>
    <property type="molecule type" value="Genomic_DNA"/>
</dbReference>
<evidence type="ECO:0000313" key="5">
    <source>
        <dbReference type="Proteomes" id="UP000637002"/>
    </source>
</evidence>
<dbReference type="RefSeq" id="WP_188610927.1">
    <property type="nucleotide sequence ID" value="NZ_BMGG01000007.1"/>
</dbReference>
<evidence type="ECO:0000256" key="1">
    <source>
        <dbReference type="ARBA" id="ARBA00006745"/>
    </source>
</evidence>
<proteinExistence type="inferred from homology"/>
<reference evidence="4" key="1">
    <citation type="journal article" date="2014" name="Int. J. Syst. Evol. Microbiol.">
        <title>Complete genome sequence of Corynebacterium casei LMG S-19264T (=DSM 44701T), isolated from a smear-ripened cheese.</title>
        <authorList>
            <consortium name="US DOE Joint Genome Institute (JGI-PGF)"/>
            <person name="Walter F."/>
            <person name="Albersmeier A."/>
            <person name="Kalinowski J."/>
            <person name="Ruckert C."/>
        </authorList>
    </citation>
    <scope>NUCLEOTIDE SEQUENCE</scope>
    <source>
        <strain evidence="4">CGMCC 1.12919</strain>
    </source>
</reference>
<feature type="domain" description="Amidohydrolase-related" evidence="3">
    <location>
        <begin position="74"/>
        <end position="436"/>
    </location>
</feature>
<evidence type="ECO:0000313" key="4">
    <source>
        <dbReference type="EMBL" id="GGC77621.1"/>
    </source>
</evidence>
<dbReference type="Pfam" id="PF01979">
    <property type="entry name" value="Amidohydro_1"/>
    <property type="match status" value="1"/>
</dbReference>
<dbReference type="GO" id="GO:0016810">
    <property type="term" value="F:hydrolase activity, acting on carbon-nitrogen (but not peptide) bonds"/>
    <property type="evidence" value="ECO:0007669"/>
    <property type="project" value="InterPro"/>
</dbReference>
<dbReference type="Gene3D" id="3.20.20.140">
    <property type="entry name" value="Metal-dependent hydrolases"/>
    <property type="match status" value="1"/>
</dbReference>
<dbReference type="InterPro" id="IPR032466">
    <property type="entry name" value="Metal_Hydrolase"/>
</dbReference>
<dbReference type="SUPFAM" id="SSF51338">
    <property type="entry name" value="Composite domain of metallo-dependent hydrolases"/>
    <property type="match status" value="1"/>
</dbReference>
<dbReference type="CDD" id="cd01298">
    <property type="entry name" value="ATZ_TRZ_like"/>
    <property type="match status" value="1"/>
</dbReference>
<name>A0A916XKB3_9HYPH</name>
<organism evidence="4 5">
    <name type="scientific">Chelatococcus reniformis</name>
    <dbReference type="NCBI Taxonomy" id="1494448"/>
    <lineage>
        <taxon>Bacteria</taxon>
        <taxon>Pseudomonadati</taxon>
        <taxon>Pseudomonadota</taxon>
        <taxon>Alphaproteobacteria</taxon>
        <taxon>Hyphomicrobiales</taxon>
        <taxon>Chelatococcaceae</taxon>
        <taxon>Chelatococcus</taxon>
    </lineage>
</organism>
<dbReference type="InterPro" id="IPR011059">
    <property type="entry name" value="Metal-dep_hydrolase_composite"/>
</dbReference>
<dbReference type="Gene3D" id="2.30.40.10">
    <property type="entry name" value="Urease, subunit C, domain 1"/>
    <property type="match status" value="1"/>
</dbReference>
<keyword evidence="2" id="KW-0378">Hydrolase</keyword>
<gene>
    <name evidence="4" type="ORF">GCM10010994_39890</name>
</gene>
<comment type="similarity">
    <text evidence="1">Belongs to the metallo-dependent hydrolases superfamily. ATZ/TRZ family.</text>
</comment>
<evidence type="ECO:0000256" key="2">
    <source>
        <dbReference type="ARBA" id="ARBA00022801"/>
    </source>
</evidence>
<dbReference type="InterPro" id="IPR006680">
    <property type="entry name" value="Amidohydro-rel"/>
</dbReference>
<dbReference type="SUPFAM" id="SSF51556">
    <property type="entry name" value="Metallo-dependent hydrolases"/>
    <property type="match status" value="1"/>
</dbReference>
<accession>A0A916XKB3</accession>
<evidence type="ECO:0000259" key="3">
    <source>
        <dbReference type="Pfam" id="PF01979"/>
    </source>
</evidence>
<dbReference type="Proteomes" id="UP000637002">
    <property type="component" value="Unassembled WGS sequence"/>
</dbReference>